<dbReference type="InterPro" id="IPR005149">
    <property type="entry name" value="Tscrpt_reg_PadR_N"/>
</dbReference>
<dbReference type="SUPFAM" id="SSF46785">
    <property type="entry name" value="Winged helix' DNA-binding domain"/>
    <property type="match status" value="1"/>
</dbReference>
<dbReference type="STRING" id="1150469.RSPPHO_01436"/>
<sequence length="192" mass="20912">MSFFTWPQRCLTRRHARGLFGLGGGLGPGGGHGRGRGGRLGRLFAHGDLHLVILSLIAEKPRHGYEIIKAIEERVAGAYSPSPGTVYPALTLLEDQGYVAQEPAPGSKKLYAITAEGHAYLAQNQDALVVLLSRMDQAQREHQHAISPQILRAMESLKMALRFKGEQAPLSDAELARIVEALDEATRKIEQG</sequence>
<evidence type="ECO:0000313" key="3">
    <source>
        <dbReference type="Proteomes" id="UP000033220"/>
    </source>
</evidence>
<protein>
    <submittedName>
        <fullName evidence="2">Transcriptional regulator, PadR family</fullName>
    </submittedName>
</protein>
<dbReference type="Proteomes" id="UP000033220">
    <property type="component" value="Chromosome DSM 122"/>
</dbReference>
<keyword evidence="3" id="KW-1185">Reference proteome</keyword>
<dbReference type="AlphaFoldDB" id="H6SJ97"/>
<feature type="domain" description="Transcription regulator PadR N-terminal" evidence="1">
    <location>
        <begin position="53"/>
        <end position="122"/>
    </location>
</feature>
<dbReference type="EMBL" id="HE663493">
    <property type="protein sequence ID" value="CCG08062.1"/>
    <property type="molecule type" value="Genomic_DNA"/>
</dbReference>
<dbReference type="KEGG" id="rpm:RSPPHO_01436"/>
<dbReference type="InterPro" id="IPR036390">
    <property type="entry name" value="WH_DNA-bd_sf"/>
</dbReference>
<dbReference type="RefSeq" id="WP_014414701.1">
    <property type="nucleotide sequence ID" value="NC_017059.1"/>
</dbReference>
<dbReference type="HOGENOM" id="CLU_063440_1_0_5"/>
<dbReference type="Gene3D" id="1.10.10.10">
    <property type="entry name" value="Winged helix-like DNA-binding domain superfamily/Winged helix DNA-binding domain"/>
    <property type="match status" value="1"/>
</dbReference>
<dbReference type="Pfam" id="PF03551">
    <property type="entry name" value="PadR"/>
    <property type="match status" value="1"/>
</dbReference>
<dbReference type="InterPro" id="IPR036388">
    <property type="entry name" value="WH-like_DNA-bd_sf"/>
</dbReference>
<evidence type="ECO:0000313" key="2">
    <source>
        <dbReference type="EMBL" id="CCG08062.1"/>
    </source>
</evidence>
<gene>
    <name evidence="2" type="ORF">RSPPHO_01436</name>
</gene>
<evidence type="ECO:0000259" key="1">
    <source>
        <dbReference type="Pfam" id="PF03551"/>
    </source>
</evidence>
<proteinExistence type="predicted"/>
<dbReference type="PANTHER" id="PTHR43252:SF7">
    <property type="entry name" value="TRANSCRIPTIONAL REGULATOR YQJI"/>
    <property type="match status" value="1"/>
</dbReference>
<dbReference type="eggNOG" id="COG1695">
    <property type="taxonomic scope" value="Bacteria"/>
</dbReference>
<organism evidence="2 3">
    <name type="scientific">Pararhodospirillum photometricum DSM 122</name>
    <dbReference type="NCBI Taxonomy" id="1150469"/>
    <lineage>
        <taxon>Bacteria</taxon>
        <taxon>Pseudomonadati</taxon>
        <taxon>Pseudomonadota</taxon>
        <taxon>Alphaproteobacteria</taxon>
        <taxon>Rhodospirillales</taxon>
        <taxon>Rhodospirillaceae</taxon>
        <taxon>Pararhodospirillum</taxon>
    </lineage>
</organism>
<accession>H6SJ97</accession>
<dbReference type="PANTHER" id="PTHR43252">
    <property type="entry name" value="TRANSCRIPTIONAL REGULATOR YQJI"/>
    <property type="match status" value="1"/>
</dbReference>
<dbReference type="PATRIC" id="fig|1150469.3.peg.1617"/>
<reference evidence="2 3" key="1">
    <citation type="submission" date="2012-02" db="EMBL/GenBank/DDBJ databases">
        <title>Shotgun genome sequence of Phaeospirillum photometricum DSM 122.</title>
        <authorList>
            <person name="Duquesne K."/>
            <person name="Sturgis J."/>
        </authorList>
    </citation>
    <scope>NUCLEOTIDE SEQUENCE [LARGE SCALE GENOMIC DNA]</scope>
    <source>
        <strain evidence="3">DSM122</strain>
    </source>
</reference>
<name>H6SJ97_PARPM</name>